<dbReference type="Gene3D" id="2.40.70.10">
    <property type="entry name" value="Acid Proteases"/>
    <property type="match status" value="1"/>
</dbReference>
<gene>
    <name evidence="2" type="ORF">ACFFJ6_22475</name>
</gene>
<evidence type="ECO:0008006" key="4">
    <source>
        <dbReference type="Google" id="ProtNLM"/>
    </source>
</evidence>
<proteinExistence type="predicted"/>
<evidence type="ECO:0000313" key="2">
    <source>
        <dbReference type="EMBL" id="MFC0243268.1"/>
    </source>
</evidence>
<dbReference type="EMBL" id="JBHLWM010000008">
    <property type="protein sequence ID" value="MFC0243268.1"/>
    <property type="molecule type" value="Genomic_DNA"/>
</dbReference>
<reference evidence="2 3" key="1">
    <citation type="submission" date="2024-09" db="EMBL/GenBank/DDBJ databases">
        <authorList>
            <person name="Sun Q."/>
            <person name="Mori K."/>
        </authorList>
    </citation>
    <scope>NUCLEOTIDE SEQUENCE [LARGE SCALE GENOMIC DNA]</scope>
    <source>
        <strain evidence="2 3">KCTC 23279</strain>
    </source>
</reference>
<dbReference type="Proteomes" id="UP001589775">
    <property type="component" value="Unassembled WGS sequence"/>
</dbReference>
<accession>A0ABV6EYF4</accession>
<dbReference type="InterPro" id="IPR021109">
    <property type="entry name" value="Peptidase_aspartic_dom_sf"/>
</dbReference>
<evidence type="ECO:0000256" key="1">
    <source>
        <dbReference type="SAM" id="SignalP"/>
    </source>
</evidence>
<protein>
    <recommendedName>
        <fullName evidence="4">Peptidase A2 domain-containing protein</fullName>
    </recommendedName>
</protein>
<name>A0ABV6EYF4_9BRAD</name>
<feature type="signal peptide" evidence="1">
    <location>
        <begin position="1"/>
        <end position="25"/>
    </location>
</feature>
<organism evidence="2 3">
    <name type="scientific">Rhodopseudomonas telluris</name>
    <dbReference type="NCBI Taxonomy" id="644215"/>
    <lineage>
        <taxon>Bacteria</taxon>
        <taxon>Pseudomonadati</taxon>
        <taxon>Pseudomonadota</taxon>
        <taxon>Alphaproteobacteria</taxon>
        <taxon>Hyphomicrobiales</taxon>
        <taxon>Nitrobacteraceae</taxon>
        <taxon>Rhodopseudomonas</taxon>
    </lineage>
</organism>
<evidence type="ECO:0000313" key="3">
    <source>
        <dbReference type="Proteomes" id="UP001589775"/>
    </source>
</evidence>
<comment type="caution">
    <text evidence="2">The sequence shown here is derived from an EMBL/GenBank/DDBJ whole genome shotgun (WGS) entry which is preliminary data.</text>
</comment>
<dbReference type="PROSITE" id="PS51257">
    <property type="entry name" value="PROKAR_LIPOPROTEIN"/>
    <property type="match status" value="1"/>
</dbReference>
<keyword evidence="1" id="KW-0732">Signal</keyword>
<sequence length="360" mass="37674">MDAAKTLSSCSLALALACLAQPALAQRYEAREGGTYLRYLNDSEAGEPRAKPPTLLMSFGGEPVRAVMDTGSTGIVVAASSIPDIDSLRPLGPGTLTYSSSGRIMRGRWVETSVTIAGSNGQSVTTKPIAVLAVERIDCVPHPRNCEPSDAPRHVAMLGIGFAREGDHQSQSTPDKNPFLNLPGMGSMAAPGALRRGYVVTRAGVHVGLTEANTRGNYHVVQLGRAADGLDWDPLPACIAVDDGTPACGTALIDTGVSVMYLTLPPDREADRTQEGDRGGKTLAPGTRLSIRFGDAAADRPPGYGFAAGDTANAAAPERIVLVGGANRPTFVNTSVHALNAFDYLFDADAGVVGFRMIER</sequence>
<keyword evidence="3" id="KW-1185">Reference proteome</keyword>
<feature type="chain" id="PRO_5046672828" description="Peptidase A2 domain-containing protein" evidence="1">
    <location>
        <begin position="26"/>
        <end position="360"/>
    </location>
</feature>
<dbReference type="RefSeq" id="WP_378392002.1">
    <property type="nucleotide sequence ID" value="NZ_JBHLWM010000008.1"/>
</dbReference>